<keyword evidence="3 12" id="KW-1003">Cell membrane</keyword>
<evidence type="ECO:0000256" key="12">
    <source>
        <dbReference type="HAMAP-Rule" id="MF_01811"/>
    </source>
</evidence>
<dbReference type="PANTHER" id="PTHR12428:SF65">
    <property type="entry name" value="CYTOCHROME C OXIDASE ASSEMBLY PROTEIN COX18, MITOCHONDRIAL"/>
    <property type="match status" value="1"/>
</dbReference>
<comment type="similarity">
    <text evidence="12">Belongs to the OXA1/ALB3/YidC family. Type 2 subfamily.</text>
</comment>
<keyword evidence="5 12" id="KW-0732">Signal</keyword>
<dbReference type="CDD" id="cd20070">
    <property type="entry name" value="5TM_YidC_Alb3"/>
    <property type="match status" value="1"/>
</dbReference>
<dbReference type="Pfam" id="PF02096">
    <property type="entry name" value="60KD_IMP"/>
    <property type="match status" value="1"/>
</dbReference>
<evidence type="ECO:0000259" key="14">
    <source>
        <dbReference type="Pfam" id="PF02096"/>
    </source>
</evidence>
<evidence type="ECO:0000256" key="1">
    <source>
        <dbReference type="ARBA" id="ARBA00004651"/>
    </source>
</evidence>
<protein>
    <recommendedName>
        <fullName evidence="12">Membrane protein insertase YidC</fullName>
    </recommendedName>
    <alternativeName>
        <fullName evidence="12">Foldase YidC</fullName>
    </alternativeName>
    <alternativeName>
        <fullName evidence="12">Membrane integrase YidC</fullName>
    </alternativeName>
    <alternativeName>
        <fullName evidence="12">Membrane protein YidC</fullName>
    </alternativeName>
</protein>
<keyword evidence="13" id="KW-0175">Coiled coil</keyword>
<dbReference type="InterPro" id="IPR028055">
    <property type="entry name" value="YidC/Oxa/ALB_C"/>
</dbReference>
<dbReference type="GO" id="GO:0015031">
    <property type="term" value="P:protein transport"/>
    <property type="evidence" value="ECO:0007669"/>
    <property type="project" value="UniProtKB-KW"/>
</dbReference>
<feature type="coiled-coil region" evidence="13">
    <location>
        <begin position="99"/>
        <end position="133"/>
    </location>
</feature>
<feature type="transmembrane region" description="Helical" evidence="12">
    <location>
        <begin position="182"/>
        <end position="203"/>
    </location>
</feature>
<name>A0A5R9GF18_9BACL</name>
<evidence type="ECO:0000256" key="3">
    <source>
        <dbReference type="ARBA" id="ARBA00022475"/>
    </source>
</evidence>
<evidence type="ECO:0000256" key="8">
    <source>
        <dbReference type="ARBA" id="ARBA00023136"/>
    </source>
</evidence>
<evidence type="ECO:0000313" key="16">
    <source>
        <dbReference type="Proteomes" id="UP000309676"/>
    </source>
</evidence>
<dbReference type="PANTHER" id="PTHR12428">
    <property type="entry name" value="OXA1"/>
    <property type="match status" value="1"/>
</dbReference>
<keyword evidence="4 12" id="KW-0812">Transmembrane</keyword>
<comment type="subcellular location">
    <subcellularLocation>
        <location evidence="1 12">Cell membrane</location>
        <topology evidence="1 12">Multi-pass membrane protein</topology>
    </subcellularLocation>
</comment>
<reference evidence="15 16" key="1">
    <citation type="submission" date="2019-05" db="EMBL/GenBank/DDBJ databases">
        <authorList>
            <person name="Narsing Rao M.P."/>
            <person name="Li W.J."/>
        </authorList>
    </citation>
    <scope>NUCLEOTIDE SEQUENCE [LARGE SCALE GENOMIC DNA]</scope>
    <source>
        <strain evidence="15 16">SYSU_K30003</strain>
    </source>
</reference>
<dbReference type="InterPro" id="IPR001708">
    <property type="entry name" value="YidC/ALB3/OXA1/COX18"/>
</dbReference>
<feature type="transmembrane region" description="Helical" evidence="12">
    <location>
        <begin position="73"/>
        <end position="93"/>
    </location>
</feature>
<dbReference type="GO" id="GO:0005886">
    <property type="term" value="C:plasma membrane"/>
    <property type="evidence" value="ECO:0007669"/>
    <property type="project" value="UniProtKB-SubCell"/>
</dbReference>
<keyword evidence="7 12" id="KW-1133">Transmembrane helix</keyword>
<comment type="function">
    <text evidence="12">Required for the insertion and/or proper folding and/or complex formation of integral membrane proteins into the membrane. Involved in integration of membrane proteins that insert both dependently and independently of the Sec translocase complex, as well as at least some lipoproteins.</text>
</comment>
<evidence type="ECO:0000256" key="7">
    <source>
        <dbReference type="ARBA" id="ARBA00022989"/>
    </source>
</evidence>
<evidence type="ECO:0000256" key="6">
    <source>
        <dbReference type="ARBA" id="ARBA00022927"/>
    </source>
</evidence>
<evidence type="ECO:0000256" key="4">
    <source>
        <dbReference type="ARBA" id="ARBA00022692"/>
    </source>
</evidence>
<sequence>METSTASAGAFGFARLRRPIAIALLIGIALALSGCGATTAPIDANSAGWFDHYFVYSFSRLISYFARLFHGDYGLSIILVTVLIRLALMPLMMRQLKSSSEMQSKMKRLQPELQELQEKYKDKGADRAAQQAKSQEMMALYRKHQFNPLAVGCLPALIQLPILLGFYYAIRRTPEIASHSFLWFNLGHPDLILPFLAAAVYFVQFKVSQTGSAPANGQQKQMAFLGLLSPVMMGLFSFTAPAALPLYWTVGGMIVVAQTWIGKKLYRSEEA</sequence>
<dbReference type="GO" id="GO:0051205">
    <property type="term" value="P:protein insertion into membrane"/>
    <property type="evidence" value="ECO:0007669"/>
    <property type="project" value="TreeGrafter"/>
</dbReference>
<feature type="transmembrane region" description="Helical" evidence="12">
    <location>
        <begin position="20"/>
        <end position="42"/>
    </location>
</feature>
<evidence type="ECO:0000256" key="5">
    <source>
        <dbReference type="ARBA" id="ARBA00022729"/>
    </source>
</evidence>
<keyword evidence="9" id="KW-0564">Palmitate</keyword>
<evidence type="ECO:0000256" key="13">
    <source>
        <dbReference type="SAM" id="Coils"/>
    </source>
</evidence>
<feature type="transmembrane region" description="Helical" evidence="12">
    <location>
        <begin position="223"/>
        <end position="240"/>
    </location>
</feature>
<proteinExistence type="inferred from homology"/>
<dbReference type="AlphaFoldDB" id="A0A5R9GF18"/>
<keyword evidence="16" id="KW-1185">Reference proteome</keyword>
<keyword evidence="10 12" id="KW-0143">Chaperone</keyword>
<dbReference type="HAMAP" id="MF_01811">
    <property type="entry name" value="YidC_type2"/>
    <property type="match status" value="1"/>
</dbReference>
<dbReference type="PRINTS" id="PR00701">
    <property type="entry name" value="60KDINNERMP"/>
</dbReference>
<keyword evidence="6 12" id="KW-0653">Protein transport</keyword>
<evidence type="ECO:0000313" key="15">
    <source>
        <dbReference type="EMBL" id="TLS51273.1"/>
    </source>
</evidence>
<keyword evidence="2 12" id="KW-0813">Transport</keyword>
<gene>
    <name evidence="12 15" type="primary">yidC</name>
    <name evidence="15" type="ORF">FE782_16215</name>
</gene>
<evidence type="ECO:0000256" key="10">
    <source>
        <dbReference type="ARBA" id="ARBA00023186"/>
    </source>
</evidence>
<feature type="domain" description="Membrane insertase YidC/Oxa/ALB C-terminal" evidence="14">
    <location>
        <begin position="73"/>
        <end position="262"/>
    </location>
</feature>
<dbReference type="GO" id="GO:0032977">
    <property type="term" value="F:membrane insertase activity"/>
    <property type="evidence" value="ECO:0007669"/>
    <property type="project" value="InterPro"/>
</dbReference>
<comment type="caution">
    <text evidence="15">The sequence shown here is derived from an EMBL/GenBank/DDBJ whole genome shotgun (WGS) entry which is preliminary data.</text>
</comment>
<dbReference type="EMBL" id="VCIW01000010">
    <property type="protein sequence ID" value="TLS51273.1"/>
    <property type="molecule type" value="Genomic_DNA"/>
</dbReference>
<dbReference type="OrthoDB" id="9780552at2"/>
<dbReference type="InterPro" id="IPR047196">
    <property type="entry name" value="YidC_ALB_C"/>
</dbReference>
<dbReference type="Proteomes" id="UP000309676">
    <property type="component" value="Unassembled WGS sequence"/>
</dbReference>
<dbReference type="RefSeq" id="WP_138195267.1">
    <property type="nucleotide sequence ID" value="NZ_VCIW01000010.1"/>
</dbReference>
<keyword evidence="8 12" id="KW-0472">Membrane</keyword>
<evidence type="ECO:0000256" key="11">
    <source>
        <dbReference type="ARBA" id="ARBA00023288"/>
    </source>
</evidence>
<feature type="transmembrane region" description="Helical" evidence="12">
    <location>
        <begin position="146"/>
        <end position="170"/>
    </location>
</feature>
<organism evidence="15 16">
    <name type="scientific">Paenibacillus antri</name>
    <dbReference type="NCBI Taxonomy" id="2582848"/>
    <lineage>
        <taxon>Bacteria</taxon>
        <taxon>Bacillati</taxon>
        <taxon>Bacillota</taxon>
        <taxon>Bacilli</taxon>
        <taxon>Bacillales</taxon>
        <taxon>Paenibacillaceae</taxon>
        <taxon>Paenibacillus</taxon>
    </lineage>
</organism>
<evidence type="ECO:0000256" key="2">
    <source>
        <dbReference type="ARBA" id="ARBA00022448"/>
    </source>
</evidence>
<dbReference type="NCBIfam" id="TIGR03592">
    <property type="entry name" value="yidC_oxa1_cterm"/>
    <property type="match status" value="1"/>
</dbReference>
<evidence type="ECO:0000256" key="9">
    <source>
        <dbReference type="ARBA" id="ARBA00023139"/>
    </source>
</evidence>
<dbReference type="InterPro" id="IPR023060">
    <property type="entry name" value="YidC/YidC1/YidC2_Firmicutes"/>
</dbReference>
<accession>A0A5R9GF18</accession>
<keyword evidence="11" id="KW-0449">Lipoprotein</keyword>